<comment type="subcellular location">
    <subcellularLocation>
        <location evidence="1">Nucleus</location>
    </subcellularLocation>
</comment>
<evidence type="ECO:0000256" key="4">
    <source>
        <dbReference type="RuleBase" id="RU004020"/>
    </source>
</evidence>
<accession>A0A7S2Y7J4</accession>
<dbReference type="Gene3D" id="1.10.10.10">
    <property type="entry name" value="Winged helix-like DNA-binding domain superfamily/Winged helix DNA-binding domain"/>
    <property type="match status" value="1"/>
</dbReference>
<dbReference type="FunFam" id="1.10.10.10:FF:000479">
    <property type="entry name" value="Predicted protein"/>
    <property type="match status" value="1"/>
</dbReference>
<gene>
    <name evidence="6" type="ORF">APAL1065_LOCUS8340</name>
</gene>
<dbReference type="GO" id="GO:0003700">
    <property type="term" value="F:DNA-binding transcription factor activity"/>
    <property type="evidence" value="ECO:0007669"/>
    <property type="project" value="InterPro"/>
</dbReference>
<proteinExistence type="inferred from homology"/>
<feature type="domain" description="HSF-type DNA-binding" evidence="5">
    <location>
        <begin position="141"/>
        <end position="242"/>
    </location>
</feature>
<evidence type="ECO:0000259" key="5">
    <source>
        <dbReference type="SMART" id="SM00415"/>
    </source>
</evidence>
<dbReference type="EMBL" id="HBHT01012422">
    <property type="protein sequence ID" value="CAD9957601.1"/>
    <property type="molecule type" value="Transcribed_RNA"/>
</dbReference>
<keyword evidence="2" id="KW-0238">DNA-binding</keyword>
<dbReference type="InterPro" id="IPR000232">
    <property type="entry name" value="HSF_DNA-bd"/>
</dbReference>
<dbReference type="GO" id="GO:0005634">
    <property type="term" value="C:nucleus"/>
    <property type="evidence" value="ECO:0007669"/>
    <property type="project" value="UniProtKB-SubCell"/>
</dbReference>
<dbReference type="Pfam" id="PF00447">
    <property type="entry name" value="HSF_DNA-bind"/>
    <property type="match status" value="1"/>
</dbReference>
<dbReference type="PANTHER" id="PTHR10015:SF206">
    <property type="entry name" value="HSF-TYPE DNA-BINDING DOMAIN-CONTAINING PROTEIN"/>
    <property type="match status" value="1"/>
</dbReference>
<keyword evidence="3" id="KW-0539">Nucleus</keyword>
<evidence type="ECO:0000313" key="6">
    <source>
        <dbReference type="EMBL" id="CAD9957601.1"/>
    </source>
</evidence>
<comment type="similarity">
    <text evidence="4">Belongs to the HSF family.</text>
</comment>
<dbReference type="SMART" id="SM00415">
    <property type="entry name" value="HSF"/>
    <property type="match status" value="1"/>
</dbReference>
<sequence>MVPPPLNLSLHVLHFSMTASPKSNNPSPTKPLEFRRAVERLEERHGHSTFQALTHKFAKAIKRKPTIPNNNNNIMCISRAFESVPQPITMVSNSKPNRRRSRPVSPEGHQHLIVHHNYHDHAHDVPSLSYLEQAHPYPCPESAAFPIKLQEMLDRVEADGFSDIISWQPHGRCFIIHQPKEFTSSDLLPRYNFGKITKLASFQRQLNLYGFQRITQGLDKGAYYHELFLRNRSFLAHQIQRIKVKGTGVRAKSNPEEEPDLWAMEWVGTTAMMNNNVNSTVPATSSGAIPMVIPASPAPSVSSLSLDSQDTPLLMEWGQPFYALDSLPEEIAPAKQVAVETERPLNLEFEQVLDHDQVLNSMLEQMGDDLVDLLEVTVAPTMVV</sequence>
<dbReference type="InterPro" id="IPR036388">
    <property type="entry name" value="WH-like_DNA-bd_sf"/>
</dbReference>
<dbReference type="GO" id="GO:0043565">
    <property type="term" value="F:sequence-specific DNA binding"/>
    <property type="evidence" value="ECO:0007669"/>
    <property type="project" value="InterPro"/>
</dbReference>
<evidence type="ECO:0000256" key="3">
    <source>
        <dbReference type="ARBA" id="ARBA00023242"/>
    </source>
</evidence>
<dbReference type="AlphaFoldDB" id="A0A7S2Y7J4"/>
<dbReference type="PANTHER" id="PTHR10015">
    <property type="entry name" value="HEAT SHOCK TRANSCRIPTION FACTOR"/>
    <property type="match status" value="1"/>
</dbReference>
<evidence type="ECO:0000256" key="2">
    <source>
        <dbReference type="ARBA" id="ARBA00023125"/>
    </source>
</evidence>
<reference evidence="6" key="1">
    <citation type="submission" date="2021-01" db="EMBL/GenBank/DDBJ databases">
        <authorList>
            <person name="Corre E."/>
            <person name="Pelletier E."/>
            <person name="Niang G."/>
            <person name="Scheremetjew M."/>
            <person name="Finn R."/>
            <person name="Kale V."/>
            <person name="Holt S."/>
            <person name="Cochrane G."/>
            <person name="Meng A."/>
            <person name="Brown T."/>
            <person name="Cohen L."/>
        </authorList>
    </citation>
    <scope>NUCLEOTIDE SEQUENCE</scope>
    <source>
        <strain evidence="6">CCMP125</strain>
    </source>
</reference>
<organism evidence="6">
    <name type="scientific">Entomoneis paludosa</name>
    <dbReference type="NCBI Taxonomy" id="265537"/>
    <lineage>
        <taxon>Eukaryota</taxon>
        <taxon>Sar</taxon>
        <taxon>Stramenopiles</taxon>
        <taxon>Ochrophyta</taxon>
        <taxon>Bacillariophyta</taxon>
        <taxon>Bacillariophyceae</taxon>
        <taxon>Bacillariophycidae</taxon>
        <taxon>Entomoneidaceae</taxon>
        <taxon>Entomoneis</taxon>
    </lineage>
</organism>
<name>A0A7S2Y7J4_9STRA</name>
<protein>
    <recommendedName>
        <fullName evidence="5">HSF-type DNA-binding domain-containing protein</fullName>
    </recommendedName>
</protein>
<evidence type="ECO:0000256" key="1">
    <source>
        <dbReference type="ARBA" id="ARBA00004123"/>
    </source>
</evidence>
<dbReference type="SUPFAM" id="SSF46785">
    <property type="entry name" value="Winged helix' DNA-binding domain"/>
    <property type="match status" value="1"/>
</dbReference>
<dbReference type="InterPro" id="IPR036390">
    <property type="entry name" value="WH_DNA-bd_sf"/>
</dbReference>